<keyword evidence="3 4" id="KW-0546">Nucleotide metabolism</keyword>
<keyword evidence="4" id="KW-0963">Cytoplasm</keyword>
<protein>
    <recommendedName>
        <fullName evidence="4">Nucleoside triphosphate pyrophosphatase</fullName>
        <ecNumber evidence="4">3.6.1.9</ecNumber>
    </recommendedName>
    <alternativeName>
        <fullName evidence="4">Nucleotide pyrophosphatase</fullName>
        <shortName evidence="4">Nucleotide PPase</shortName>
    </alternativeName>
</protein>
<accession>A0A0D6N4K4</accession>
<dbReference type="InterPro" id="IPR029001">
    <property type="entry name" value="ITPase-like_fam"/>
</dbReference>
<dbReference type="HAMAP" id="MF_00528">
    <property type="entry name" value="Maf"/>
    <property type="match status" value="1"/>
</dbReference>
<evidence type="ECO:0000256" key="2">
    <source>
        <dbReference type="ARBA" id="ARBA00022801"/>
    </source>
</evidence>
<dbReference type="SUPFAM" id="SSF52972">
    <property type="entry name" value="ITPase-like"/>
    <property type="match status" value="1"/>
</dbReference>
<comment type="catalytic activity">
    <reaction evidence="4">
        <text>a 2'-deoxyribonucleoside 5'-triphosphate + H2O = a 2'-deoxyribonucleoside 5'-phosphate + diphosphate + H(+)</text>
        <dbReference type="Rhea" id="RHEA:44644"/>
        <dbReference type="ChEBI" id="CHEBI:15377"/>
        <dbReference type="ChEBI" id="CHEBI:15378"/>
        <dbReference type="ChEBI" id="CHEBI:33019"/>
        <dbReference type="ChEBI" id="CHEBI:61560"/>
        <dbReference type="ChEBI" id="CHEBI:65317"/>
        <dbReference type="EC" id="3.6.1.9"/>
    </reaction>
</comment>
<comment type="catalytic activity">
    <reaction evidence="4">
        <text>a ribonucleoside 5'-triphosphate + H2O = a ribonucleoside 5'-phosphate + diphosphate + H(+)</text>
        <dbReference type="Rhea" id="RHEA:23996"/>
        <dbReference type="ChEBI" id="CHEBI:15377"/>
        <dbReference type="ChEBI" id="CHEBI:15378"/>
        <dbReference type="ChEBI" id="CHEBI:33019"/>
        <dbReference type="ChEBI" id="CHEBI:58043"/>
        <dbReference type="ChEBI" id="CHEBI:61557"/>
        <dbReference type="EC" id="3.6.1.9"/>
    </reaction>
</comment>
<comment type="subcellular location">
    <subcellularLocation>
        <location evidence="4">Cytoplasm</location>
    </subcellularLocation>
</comment>
<dbReference type="PANTHER" id="PTHR43213:SF5">
    <property type="entry name" value="BIFUNCTIONAL DTTP_UTP PYROPHOSPHATASE_METHYLTRANSFERASE PROTEIN-RELATED"/>
    <property type="match status" value="1"/>
</dbReference>
<dbReference type="Proteomes" id="UP000321891">
    <property type="component" value="Unassembled WGS sequence"/>
</dbReference>
<reference evidence="5 7" key="1">
    <citation type="submission" date="2012-11" db="EMBL/GenBank/DDBJ databases">
        <title>Whole genome sequence of Acetobacter cibinongensis 4H-1.</title>
        <authorList>
            <person name="Azuma Y."/>
            <person name="Higashiura N."/>
            <person name="Hirakawa H."/>
            <person name="Matsushita K."/>
        </authorList>
    </citation>
    <scope>NUCLEOTIDE SEQUENCE [LARGE SCALE GENOMIC DNA]</scope>
    <source>
        <strain evidence="5 7">4H-1</strain>
    </source>
</reference>
<dbReference type="RefSeq" id="WP_048838979.1">
    <property type="nucleotide sequence ID" value="NZ_BAMV01000017.1"/>
</dbReference>
<sequence length="210" mass="22643">MTDLVLKPTPLQNSDSLLVLASGSVTRRHLLNSAGLSCSVMPPDLDETELKQKGSAEGWSAAEIALRLAEAKALAVQKPDAFVIGADQVLSCNGTLYDKPASINAARQQLEALRGQTHTLHTAVVVCHQGQVVWHHVAEPKLTMRAFSSLFLEAYLAEEGTRCLSSVGAYRVEGPGLHLFERIEGEYAAILGLPLFPLLHALRDRGVILS</sequence>
<evidence type="ECO:0000313" key="7">
    <source>
        <dbReference type="Proteomes" id="UP000032671"/>
    </source>
</evidence>
<dbReference type="PIRSF" id="PIRSF006305">
    <property type="entry name" value="Maf"/>
    <property type="match status" value="1"/>
</dbReference>
<dbReference type="PANTHER" id="PTHR43213">
    <property type="entry name" value="BIFUNCTIONAL DTTP/UTP PYROPHOSPHATASE/METHYLTRANSFERASE PROTEIN-RELATED"/>
    <property type="match status" value="1"/>
</dbReference>
<comment type="function">
    <text evidence="4">Nucleoside triphosphate pyrophosphatase. May have a dual role in cell division arrest and in preventing the incorporation of modified nucleotides into cellular nucleic acids.</text>
</comment>
<comment type="caution">
    <text evidence="5">The sequence shown here is derived from an EMBL/GenBank/DDBJ whole genome shotgun (WGS) entry which is preliminary data.</text>
</comment>
<organism evidence="5 7">
    <name type="scientific">Acetobacter cibinongensis</name>
    <dbReference type="NCBI Taxonomy" id="146475"/>
    <lineage>
        <taxon>Bacteria</taxon>
        <taxon>Pseudomonadati</taxon>
        <taxon>Pseudomonadota</taxon>
        <taxon>Alphaproteobacteria</taxon>
        <taxon>Acetobacterales</taxon>
        <taxon>Acetobacteraceae</taxon>
        <taxon>Acetobacter</taxon>
    </lineage>
</organism>
<comment type="similarity">
    <text evidence="4">Belongs to the Maf family.</text>
</comment>
<evidence type="ECO:0000313" key="8">
    <source>
        <dbReference type="Proteomes" id="UP000321891"/>
    </source>
</evidence>
<keyword evidence="2 4" id="KW-0378">Hydrolase</keyword>
<evidence type="ECO:0000313" key="6">
    <source>
        <dbReference type="EMBL" id="GEL58566.1"/>
    </source>
</evidence>
<dbReference type="EC" id="3.6.1.9" evidence="4"/>
<comment type="caution">
    <text evidence="4">Lacks conserved residue(s) required for the propagation of feature annotation.</text>
</comment>
<dbReference type="CDD" id="cd00555">
    <property type="entry name" value="Maf"/>
    <property type="match status" value="1"/>
</dbReference>
<dbReference type="GO" id="GO:0005737">
    <property type="term" value="C:cytoplasm"/>
    <property type="evidence" value="ECO:0007669"/>
    <property type="project" value="UniProtKB-SubCell"/>
</dbReference>
<evidence type="ECO:0000313" key="5">
    <source>
        <dbReference type="EMBL" id="GAN60937.1"/>
    </source>
</evidence>
<name>A0A0D6N4K4_9PROT</name>
<dbReference type="Pfam" id="PF02545">
    <property type="entry name" value="Maf"/>
    <property type="match status" value="1"/>
</dbReference>
<reference evidence="6 8" key="2">
    <citation type="submission" date="2019-07" db="EMBL/GenBank/DDBJ databases">
        <title>Whole genome shotgun sequence of Acetobacter cibinongensis NBRC 16605.</title>
        <authorList>
            <person name="Hosoyama A."/>
            <person name="Uohara A."/>
            <person name="Ohji S."/>
            <person name="Ichikawa N."/>
        </authorList>
    </citation>
    <scope>NUCLEOTIDE SEQUENCE [LARGE SCALE GENOMIC DNA]</scope>
    <source>
        <strain evidence="6 8">NBRC 16605</strain>
    </source>
</reference>
<comment type="cofactor">
    <cofactor evidence="1 4">
        <name>a divalent metal cation</name>
        <dbReference type="ChEBI" id="CHEBI:60240"/>
    </cofactor>
</comment>
<dbReference type="EMBL" id="BAMV01000017">
    <property type="protein sequence ID" value="GAN60937.1"/>
    <property type="molecule type" value="Genomic_DNA"/>
</dbReference>
<accession>A0A6N3SQB6</accession>
<gene>
    <name evidence="5" type="ORF">Abci_017_121</name>
    <name evidence="6" type="ORF">ACI01nite_11680</name>
</gene>
<dbReference type="GO" id="GO:0047429">
    <property type="term" value="F:nucleoside triphosphate diphosphatase activity"/>
    <property type="evidence" value="ECO:0007669"/>
    <property type="project" value="UniProtKB-EC"/>
</dbReference>
<evidence type="ECO:0000256" key="1">
    <source>
        <dbReference type="ARBA" id="ARBA00001968"/>
    </source>
</evidence>
<evidence type="ECO:0000256" key="3">
    <source>
        <dbReference type="ARBA" id="ARBA00023080"/>
    </source>
</evidence>
<dbReference type="EMBL" id="BJVU01000003">
    <property type="protein sequence ID" value="GEL58566.1"/>
    <property type="molecule type" value="Genomic_DNA"/>
</dbReference>
<evidence type="ECO:0000256" key="4">
    <source>
        <dbReference type="HAMAP-Rule" id="MF_00528"/>
    </source>
</evidence>
<dbReference type="InterPro" id="IPR003697">
    <property type="entry name" value="Maf-like"/>
</dbReference>
<dbReference type="STRING" id="1231339.Abci_017_121"/>
<dbReference type="AlphaFoldDB" id="A0A0D6N4K4"/>
<dbReference type="Proteomes" id="UP000032671">
    <property type="component" value="Unassembled WGS sequence"/>
</dbReference>
<feature type="active site" description="Proton acceptor" evidence="4">
    <location>
        <position position="87"/>
    </location>
</feature>
<proteinExistence type="inferred from homology"/>
<dbReference type="Gene3D" id="3.90.950.10">
    <property type="match status" value="1"/>
</dbReference>
<dbReference type="GO" id="GO:0009117">
    <property type="term" value="P:nucleotide metabolic process"/>
    <property type="evidence" value="ECO:0007669"/>
    <property type="project" value="UniProtKB-KW"/>
</dbReference>
<keyword evidence="8" id="KW-1185">Reference proteome</keyword>